<comment type="catalytic activity">
    <reaction evidence="1 10">
        <text>Endohydrolysis of (1-&gt;4)-beta-D-xylosidic linkages in xylans.</text>
        <dbReference type="EC" id="3.2.1.8"/>
    </reaction>
</comment>
<dbReference type="InterPro" id="IPR001000">
    <property type="entry name" value="GH10_dom"/>
</dbReference>
<dbReference type="SUPFAM" id="SSF51445">
    <property type="entry name" value="(Trans)glycosidases"/>
    <property type="match status" value="1"/>
</dbReference>
<evidence type="ECO:0000313" key="12">
    <source>
        <dbReference type="EMBL" id="WKK75172.2"/>
    </source>
</evidence>
<evidence type="ECO:0000313" key="13">
    <source>
        <dbReference type="Proteomes" id="UP001230496"/>
    </source>
</evidence>
<dbReference type="RefSeq" id="WP_308351529.1">
    <property type="nucleotide sequence ID" value="NZ_CP129971.1"/>
</dbReference>
<sequence>MKSLYLNYRFLYLLLSYPLISCEPEPIEVCNTDQQSLYQRYDFPVGVAIEPPHTTEPIVQTQFNSITPSNRFKPEFIHPQEKTFYWHHADLLVDYALANEKRLHAHTLIWHEQLPIWMENFQGSKSDWEAMMKHHISTIVKRYKGKVQAWDVINEAFLEDGTLRPNIWLKNIGSSYIEKAFQYAHEADPEALLFYNDFNLSFRPTKRKAVLDLMTNLKLRGVPIHGIGMQSHISTIFPSDQDFISTMEKITQAGFKLHISELDISVNSISKEKFELTDEMLQRQAQRYRFIFNNYQRIEKQYQHGITIWGVSDGESWIPNYFGREDYPLLFDEFFNPKPAYCGLIK</sequence>
<dbReference type="PANTHER" id="PTHR31490">
    <property type="entry name" value="GLYCOSYL HYDROLASE"/>
    <property type="match status" value="1"/>
</dbReference>
<feature type="active site" description="Nucleophile" evidence="9">
    <location>
        <position position="261"/>
    </location>
</feature>
<keyword evidence="4" id="KW-0732">Signal</keyword>
<dbReference type="PROSITE" id="PS00591">
    <property type="entry name" value="GH10_1"/>
    <property type="match status" value="1"/>
</dbReference>
<dbReference type="GO" id="GO:0045493">
    <property type="term" value="P:xylan catabolic process"/>
    <property type="evidence" value="ECO:0007669"/>
    <property type="project" value="UniProtKB-KW"/>
</dbReference>
<evidence type="ECO:0000256" key="6">
    <source>
        <dbReference type="ARBA" id="ARBA00023277"/>
    </source>
</evidence>
<keyword evidence="3" id="KW-0858">Xylan degradation</keyword>
<dbReference type="Proteomes" id="UP001230496">
    <property type="component" value="Chromosome"/>
</dbReference>
<feature type="domain" description="GH10" evidence="11">
    <location>
        <begin position="31"/>
        <end position="346"/>
    </location>
</feature>
<keyword evidence="8 10" id="KW-0624">Polysaccharide degradation</keyword>
<keyword evidence="7 10" id="KW-0326">Glycosidase</keyword>
<evidence type="ECO:0000259" key="11">
    <source>
        <dbReference type="PROSITE" id="PS51760"/>
    </source>
</evidence>
<evidence type="ECO:0000256" key="1">
    <source>
        <dbReference type="ARBA" id="ARBA00000681"/>
    </source>
</evidence>
<dbReference type="SMART" id="SM00633">
    <property type="entry name" value="Glyco_10"/>
    <property type="match status" value="1"/>
</dbReference>
<evidence type="ECO:0000256" key="8">
    <source>
        <dbReference type="ARBA" id="ARBA00023326"/>
    </source>
</evidence>
<dbReference type="EMBL" id="CP129971">
    <property type="protein sequence ID" value="WKK75172.2"/>
    <property type="molecule type" value="Genomic_DNA"/>
</dbReference>
<name>A0AA49GC67_9BACT</name>
<dbReference type="PRINTS" id="PR00134">
    <property type="entry name" value="GLHYDRLASE10"/>
</dbReference>
<protein>
    <recommendedName>
        <fullName evidence="10">Beta-xylanase</fullName>
        <ecNumber evidence="10">3.2.1.8</ecNumber>
    </recommendedName>
</protein>
<keyword evidence="13" id="KW-1185">Reference proteome</keyword>
<dbReference type="PROSITE" id="PS51760">
    <property type="entry name" value="GH10_2"/>
    <property type="match status" value="1"/>
</dbReference>
<evidence type="ECO:0000256" key="7">
    <source>
        <dbReference type="ARBA" id="ARBA00023295"/>
    </source>
</evidence>
<dbReference type="InterPro" id="IPR044846">
    <property type="entry name" value="GH10"/>
</dbReference>
<evidence type="ECO:0000256" key="5">
    <source>
        <dbReference type="ARBA" id="ARBA00022801"/>
    </source>
</evidence>
<dbReference type="Gene3D" id="3.20.20.80">
    <property type="entry name" value="Glycosidases"/>
    <property type="match status" value="1"/>
</dbReference>
<dbReference type="Pfam" id="PF00331">
    <property type="entry name" value="Glyco_hydro_10"/>
    <property type="match status" value="1"/>
</dbReference>
<dbReference type="KEGG" id="msaa:QYS49_26815"/>
<gene>
    <name evidence="12" type="ORF">QYS49_26815</name>
</gene>
<reference evidence="12 13" key="1">
    <citation type="submission" date="2023-08" db="EMBL/GenBank/DDBJ databases">
        <title>Comparative genomics and taxonomic characterization of three novel marine species of genus Marivirga.</title>
        <authorList>
            <person name="Muhammad N."/>
            <person name="Kim S.-G."/>
        </authorList>
    </citation>
    <scope>NUCLEOTIDE SEQUENCE [LARGE SCALE GENOMIC DNA]</scope>
    <source>
        <strain evidence="12 13">BDSF4-3</strain>
    </source>
</reference>
<evidence type="ECO:0000256" key="9">
    <source>
        <dbReference type="PROSITE-ProRule" id="PRU10061"/>
    </source>
</evidence>
<dbReference type="EC" id="3.2.1.8" evidence="10"/>
<evidence type="ECO:0000256" key="3">
    <source>
        <dbReference type="ARBA" id="ARBA00022651"/>
    </source>
</evidence>
<keyword evidence="6 10" id="KW-0119">Carbohydrate metabolism</keyword>
<dbReference type="PANTHER" id="PTHR31490:SF88">
    <property type="entry name" value="BETA-XYLANASE"/>
    <property type="match status" value="1"/>
</dbReference>
<accession>A0AA49GC67</accession>
<organism evidence="12 13">
    <name type="scientific">Marivirga salinarum</name>
    <dbReference type="NCBI Taxonomy" id="3059078"/>
    <lineage>
        <taxon>Bacteria</taxon>
        <taxon>Pseudomonadati</taxon>
        <taxon>Bacteroidota</taxon>
        <taxon>Cytophagia</taxon>
        <taxon>Cytophagales</taxon>
        <taxon>Marivirgaceae</taxon>
        <taxon>Marivirga</taxon>
    </lineage>
</organism>
<dbReference type="InterPro" id="IPR031158">
    <property type="entry name" value="GH10_AS"/>
</dbReference>
<dbReference type="InterPro" id="IPR017853">
    <property type="entry name" value="GH"/>
</dbReference>
<evidence type="ECO:0000256" key="4">
    <source>
        <dbReference type="ARBA" id="ARBA00022729"/>
    </source>
</evidence>
<evidence type="ECO:0000256" key="10">
    <source>
        <dbReference type="RuleBase" id="RU361174"/>
    </source>
</evidence>
<dbReference type="GO" id="GO:0031176">
    <property type="term" value="F:endo-1,4-beta-xylanase activity"/>
    <property type="evidence" value="ECO:0007669"/>
    <property type="project" value="UniProtKB-EC"/>
</dbReference>
<comment type="similarity">
    <text evidence="2 10">Belongs to the glycosyl hydrolase 10 (cellulase F) family.</text>
</comment>
<keyword evidence="5 10" id="KW-0378">Hydrolase</keyword>
<proteinExistence type="inferred from homology"/>
<dbReference type="AlphaFoldDB" id="A0AA49GC67"/>
<evidence type="ECO:0000256" key="2">
    <source>
        <dbReference type="ARBA" id="ARBA00007495"/>
    </source>
</evidence>